<evidence type="ECO:0000313" key="2">
    <source>
        <dbReference type="EMBL" id="GHO95000.1"/>
    </source>
</evidence>
<keyword evidence="1" id="KW-0812">Transmembrane</keyword>
<keyword evidence="1" id="KW-0472">Membrane</keyword>
<dbReference type="Proteomes" id="UP000597444">
    <property type="component" value="Unassembled WGS sequence"/>
</dbReference>
<feature type="transmembrane region" description="Helical" evidence="1">
    <location>
        <begin position="94"/>
        <end position="121"/>
    </location>
</feature>
<dbReference type="RefSeq" id="WP_220205704.1">
    <property type="nucleotide sequence ID" value="NZ_BNJK01000001.1"/>
</dbReference>
<organism evidence="2 3">
    <name type="scientific">Reticulibacter mediterranei</name>
    <dbReference type="NCBI Taxonomy" id="2778369"/>
    <lineage>
        <taxon>Bacteria</taxon>
        <taxon>Bacillati</taxon>
        <taxon>Chloroflexota</taxon>
        <taxon>Ktedonobacteria</taxon>
        <taxon>Ktedonobacterales</taxon>
        <taxon>Reticulibacteraceae</taxon>
        <taxon>Reticulibacter</taxon>
    </lineage>
</organism>
<dbReference type="EMBL" id="BNJK01000001">
    <property type="protein sequence ID" value="GHO95000.1"/>
    <property type="molecule type" value="Genomic_DNA"/>
</dbReference>
<proteinExistence type="predicted"/>
<evidence type="ECO:0008006" key="4">
    <source>
        <dbReference type="Google" id="ProtNLM"/>
    </source>
</evidence>
<feature type="transmembrane region" description="Helical" evidence="1">
    <location>
        <begin position="52"/>
        <end position="74"/>
    </location>
</feature>
<keyword evidence="3" id="KW-1185">Reference proteome</keyword>
<feature type="transmembrane region" description="Helical" evidence="1">
    <location>
        <begin position="217"/>
        <end position="237"/>
    </location>
</feature>
<feature type="transmembrane region" description="Helical" evidence="1">
    <location>
        <begin position="249"/>
        <end position="276"/>
    </location>
</feature>
<name>A0A8J3IM76_9CHLR</name>
<feature type="transmembrane region" description="Helical" evidence="1">
    <location>
        <begin position="444"/>
        <end position="468"/>
    </location>
</feature>
<gene>
    <name evidence="2" type="ORF">KSF_050480</name>
</gene>
<reference evidence="2" key="1">
    <citation type="submission" date="2020-10" db="EMBL/GenBank/DDBJ databases">
        <title>Taxonomic study of unclassified bacteria belonging to the class Ktedonobacteria.</title>
        <authorList>
            <person name="Yabe S."/>
            <person name="Wang C.M."/>
            <person name="Zheng Y."/>
            <person name="Sakai Y."/>
            <person name="Cavaletti L."/>
            <person name="Monciardini P."/>
            <person name="Donadio S."/>
        </authorList>
    </citation>
    <scope>NUCLEOTIDE SEQUENCE</scope>
    <source>
        <strain evidence="2">ID150040</strain>
    </source>
</reference>
<feature type="transmembrane region" description="Helical" evidence="1">
    <location>
        <begin position="127"/>
        <end position="144"/>
    </location>
</feature>
<accession>A0A8J3IM76</accession>
<evidence type="ECO:0000256" key="1">
    <source>
        <dbReference type="SAM" id="Phobius"/>
    </source>
</evidence>
<feature type="transmembrane region" description="Helical" evidence="1">
    <location>
        <begin position="368"/>
        <end position="387"/>
    </location>
</feature>
<evidence type="ECO:0000313" key="3">
    <source>
        <dbReference type="Proteomes" id="UP000597444"/>
    </source>
</evidence>
<sequence length="545" mass="59049">MLRNLYRFYLYTVYIALLVFVAVITGRLLNALLSLTPLRGSYGYAASQAEVVQALVFAVVTWVIAGALGGLHYWLIHRDMRSNQSAGTSAIRSFFLNVTEAVAIAIAAPLIGFSVFSSLGFYGGTDAASPLSYALPALTLFGLLEWERRRTEMQSRAALAFQRLHLYGVQIFLLSYVSFACFNVVRPLVDGVIFGGNVALEQCRSYAGVSDCQAPNLFYLIVGLLWFVALWIGYGWLVRDDKARLLRLILHGASFAYGVGFLLAGIFFAAQLLILPLFNTPAALVDILGAGAQYDFLSPLLLGVLVVVVYYRWLKRAAREGMIDEDVLILMEIAIADVLSAASFWWGCGNLLYNLFQTLTPIPNAPDAKSWVAALAFVVAGLGYIPLDLSLLRRNAREAATAGGPRRGAVLALLGGGILALAIGGATALYAWMTALLGSAITNWQIVMHTGLATFIVGLFLAGIYLWFARREHLLGLRHKQQTTTAVLPADEATNDVSASSTEIVAPSTIEGVLDELLAGKITRDEAAERIHALSHVPVSVGHQE</sequence>
<comment type="caution">
    <text evidence="2">The sequence shown here is derived from an EMBL/GenBank/DDBJ whole genome shotgun (WGS) entry which is preliminary data.</text>
</comment>
<feature type="transmembrane region" description="Helical" evidence="1">
    <location>
        <begin position="326"/>
        <end position="348"/>
    </location>
</feature>
<feature type="transmembrane region" description="Helical" evidence="1">
    <location>
        <begin position="296"/>
        <end position="314"/>
    </location>
</feature>
<dbReference type="AlphaFoldDB" id="A0A8J3IM76"/>
<protein>
    <recommendedName>
        <fullName evidence="4">DUF5671 domain-containing protein</fullName>
    </recommendedName>
</protein>
<keyword evidence="1" id="KW-1133">Transmembrane helix</keyword>
<feature type="transmembrane region" description="Helical" evidence="1">
    <location>
        <begin position="164"/>
        <end position="185"/>
    </location>
</feature>
<feature type="transmembrane region" description="Helical" evidence="1">
    <location>
        <begin position="12"/>
        <end position="32"/>
    </location>
</feature>
<feature type="transmembrane region" description="Helical" evidence="1">
    <location>
        <begin position="408"/>
        <end position="432"/>
    </location>
</feature>